<accession>A0A6H1UGX0</accession>
<dbReference type="AlphaFoldDB" id="A0A6H1UGX0"/>
<dbReference type="RefSeq" id="WP_168661675.1">
    <property type="nucleotide sequence ID" value="NZ_CP051180.1"/>
</dbReference>
<proteinExistence type="predicted"/>
<keyword evidence="2" id="KW-1185">Reference proteome</keyword>
<organism evidence="1 2">
    <name type="scientific">Ferrimonas lipolytica</name>
    <dbReference type="NCBI Taxonomy" id="2724191"/>
    <lineage>
        <taxon>Bacteria</taxon>
        <taxon>Pseudomonadati</taxon>
        <taxon>Pseudomonadota</taxon>
        <taxon>Gammaproteobacteria</taxon>
        <taxon>Alteromonadales</taxon>
        <taxon>Ferrimonadaceae</taxon>
        <taxon>Ferrimonas</taxon>
    </lineage>
</organism>
<name>A0A6H1UGX0_9GAMM</name>
<dbReference type="Proteomes" id="UP000501602">
    <property type="component" value="Chromosome"/>
</dbReference>
<dbReference type="KEGG" id="fes:HER31_14880"/>
<sequence length="65" mass="7413">MAKTDKRVRARIDHAVVRELFKQYPDASSLDVALKHHLSRTLFDNFNHAAPDAQGQQNEIQPSKT</sequence>
<gene>
    <name evidence="1" type="ORF">HER31_14880</name>
</gene>
<evidence type="ECO:0000313" key="1">
    <source>
        <dbReference type="EMBL" id="QIZ78068.1"/>
    </source>
</evidence>
<reference evidence="1 2" key="1">
    <citation type="submission" date="2020-04" db="EMBL/GenBank/DDBJ databases">
        <title>Ferrimonas sp. S7 isolated from sea water.</title>
        <authorList>
            <person name="Bae S.S."/>
            <person name="Baek K."/>
        </authorList>
    </citation>
    <scope>NUCLEOTIDE SEQUENCE [LARGE SCALE GENOMIC DNA]</scope>
    <source>
        <strain evidence="1 2">S7</strain>
    </source>
</reference>
<protein>
    <submittedName>
        <fullName evidence="1">Uncharacterized protein</fullName>
    </submittedName>
</protein>
<evidence type="ECO:0000313" key="2">
    <source>
        <dbReference type="Proteomes" id="UP000501602"/>
    </source>
</evidence>
<dbReference type="EMBL" id="CP051180">
    <property type="protein sequence ID" value="QIZ78068.1"/>
    <property type="molecule type" value="Genomic_DNA"/>
</dbReference>